<evidence type="ECO:0000313" key="2">
    <source>
        <dbReference type="Proteomes" id="UP001620295"/>
    </source>
</evidence>
<protein>
    <submittedName>
        <fullName evidence="1">Uncharacterized protein</fullName>
    </submittedName>
</protein>
<gene>
    <name evidence="1" type="ORF">ACI2L5_37490</name>
</gene>
<accession>A0ABW8LXD2</accession>
<reference evidence="1 2" key="1">
    <citation type="submission" date="2024-11" db="EMBL/GenBank/DDBJ databases">
        <title>The Natural Products Discovery Center: Release of the First 8490 Sequenced Strains for Exploring Actinobacteria Biosynthetic Diversity.</title>
        <authorList>
            <person name="Kalkreuter E."/>
            <person name="Kautsar S.A."/>
            <person name="Yang D."/>
            <person name="Bader C.D."/>
            <person name="Teijaro C.N."/>
            <person name="Fluegel L."/>
            <person name="Davis C.M."/>
            <person name="Simpson J.R."/>
            <person name="Lauterbach L."/>
            <person name="Steele A.D."/>
            <person name="Gui C."/>
            <person name="Meng S."/>
            <person name="Li G."/>
            <person name="Viehrig K."/>
            <person name="Ye F."/>
            <person name="Su P."/>
            <person name="Kiefer A.F."/>
            <person name="Nichols A."/>
            <person name="Cepeda A.J."/>
            <person name="Yan W."/>
            <person name="Fan B."/>
            <person name="Jiang Y."/>
            <person name="Adhikari A."/>
            <person name="Zheng C.-J."/>
            <person name="Schuster L."/>
            <person name="Cowan T.M."/>
            <person name="Smanski M.J."/>
            <person name="Chevrette M.G."/>
            <person name="De Carvalho L.P.S."/>
            <person name="Shen B."/>
        </authorList>
    </citation>
    <scope>NUCLEOTIDE SEQUENCE [LARGE SCALE GENOMIC DNA]</scope>
    <source>
        <strain evidence="1 2">NPDC020863</strain>
    </source>
</reference>
<dbReference type="RefSeq" id="WP_404748079.1">
    <property type="nucleotide sequence ID" value="NZ_JBJDQH010000014.1"/>
</dbReference>
<evidence type="ECO:0000313" key="1">
    <source>
        <dbReference type="EMBL" id="MFK4270582.1"/>
    </source>
</evidence>
<name>A0ABW8LXD2_9ACTN</name>
<organism evidence="1 2">
    <name type="scientific">Streptomyces milbemycinicus</name>
    <dbReference type="NCBI Taxonomy" id="476552"/>
    <lineage>
        <taxon>Bacteria</taxon>
        <taxon>Bacillati</taxon>
        <taxon>Actinomycetota</taxon>
        <taxon>Actinomycetes</taxon>
        <taxon>Kitasatosporales</taxon>
        <taxon>Streptomycetaceae</taxon>
        <taxon>Streptomyces</taxon>
    </lineage>
</organism>
<keyword evidence="2" id="KW-1185">Reference proteome</keyword>
<proteinExistence type="predicted"/>
<sequence>MDALLVANQLAPYVTAAVGAYGTAALTRAADAGADATVSLGQRILQRLRGREESREGIDEAVQDLAAAPEDEDFQAALRAQIKRALLADAELTAEIARLLPAGGTSFTASGQGAVAVQHNSGIISTGSDATIQR</sequence>
<dbReference type="Proteomes" id="UP001620295">
    <property type="component" value="Unassembled WGS sequence"/>
</dbReference>
<comment type="caution">
    <text evidence="1">The sequence shown here is derived from an EMBL/GenBank/DDBJ whole genome shotgun (WGS) entry which is preliminary data.</text>
</comment>
<dbReference type="EMBL" id="JBJDQH010000014">
    <property type="protein sequence ID" value="MFK4270582.1"/>
    <property type="molecule type" value="Genomic_DNA"/>
</dbReference>